<dbReference type="InterPro" id="IPR015813">
    <property type="entry name" value="Pyrv/PenolPyrv_kinase-like_dom"/>
</dbReference>
<comment type="caution">
    <text evidence="5">The sequence shown here is derived from an EMBL/GenBank/DDBJ whole genome shotgun (WGS) entry which is preliminary data.</text>
</comment>
<dbReference type="Pfam" id="PF03328">
    <property type="entry name" value="HpcH_HpaI"/>
    <property type="match status" value="1"/>
</dbReference>
<dbReference type="EMBL" id="NJIH01000002">
    <property type="protein sequence ID" value="OWT65847.1"/>
    <property type="molecule type" value="Genomic_DNA"/>
</dbReference>
<proteinExistence type="inferred from homology"/>
<evidence type="ECO:0000313" key="5">
    <source>
        <dbReference type="EMBL" id="OWT65847.1"/>
    </source>
</evidence>
<feature type="domain" description="HpcH/HpaI aldolase/citrate lyase" evidence="4">
    <location>
        <begin position="43"/>
        <end position="266"/>
    </location>
</feature>
<name>A0A225MWS8_9BURK</name>
<keyword evidence="2" id="KW-0479">Metal-binding</keyword>
<dbReference type="GO" id="GO:0016832">
    <property type="term" value="F:aldehyde-lyase activity"/>
    <property type="evidence" value="ECO:0007669"/>
    <property type="project" value="TreeGrafter"/>
</dbReference>
<dbReference type="InterPro" id="IPR040442">
    <property type="entry name" value="Pyrv_kinase-like_dom_sf"/>
</dbReference>
<sequence>MRLCGRCGRGWPRRSCSRALCAIYFYRDVIFMLASFPSYQSVGIFIKTDSPQVIEVLALADLDFLVLDAEHAPFDRASLDRMLFAARALDVPMLVRVPDQRDATILNVLDLGADGIVVPHVDSAEHAREVVAAARFIGGRRGISLSARFGGYGTRSRQEAIAEADQNMIVCQIESAAALENVEAIAAVAGVGALLIGRSDLALSMGEDDPAGSVIMAAVDRIVAAARANGLPVVMVCANRAEAQEFAAKGASVFVVGSDQSMLRNAAKKLRADFPRG</sequence>
<dbReference type="SUPFAM" id="SSF51621">
    <property type="entry name" value="Phosphoenolpyruvate/pyruvate domain"/>
    <property type="match status" value="1"/>
</dbReference>
<dbReference type="Gene3D" id="3.20.20.60">
    <property type="entry name" value="Phosphoenolpyruvate-binding domains"/>
    <property type="match status" value="1"/>
</dbReference>
<dbReference type="InterPro" id="IPR005000">
    <property type="entry name" value="Aldolase/citrate-lyase_domain"/>
</dbReference>
<dbReference type="InterPro" id="IPR050251">
    <property type="entry name" value="HpcH-HpaI_aldolase"/>
</dbReference>
<dbReference type="Proteomes" id="UP000214603">
    <property type="component" value="Unassembled WGS sequence"/>
</dbReference>
<keyword evidence="3" id="KW-0456">Lyase</keyword>
<evidence type="ECO:0000256" key="3">
    <source>
        <dbReference type="ARBA" id="ARBA00023239"/>
    </source>
</evidence>
<reference evidence="6" key="1">
    <citation type="submission" date="2017-06" db="EMBL/GenBank/DDBJ databases">
        <title>Herbaspirillum phytohormonus sp. nov., isolated from the root nodule of Robinia pseudoacacia in lead-zinc mine.</title>
        <authorList>
            <person name="Fan M."/>
            <person name="Lin Y."/>
        </authorList>
    </citation>
    <scope>NUCLEOTIDE SEQUENCE [LARGE SCALE GENOMIC DNA]</scope>
    <source>
        <strain evidence="6">SC-089</strain>
    </source>
</reference>
<gene>
    <name evidence="5" type="ORF">CEY11_03730</name>
</gene>
<keyword evidence="6" id="KW-1185">Reference proteome</keyword>
<accession>A0A225MWS8</accession>
<dbReference type="PANTHER" id="PTHR30502">
    <property type="entry name" value="2-KETO-3-DEOXY-L-RHAMNONATE ALDOLASE"/>
    <property type="match status" value="1"/>
</dbReference>
<organism evidence="5 6">
    <name type="scientific">Candidimonas nitroreducens</name>
    <dbReference type="NCBI Taxonomy" id="683354"/>
    <lineage>
        <taxon>Bacteria</taxon>
        <taxon>Pseudomonadati</taxon>
        <taxon>Pseudomonadota</taxon>
        <taxon>Betaproteobacteria</taxon>
        <taxon>Burkholderiales</taxon>
        <taxon>Alcaligenaceae</taxon>
        <taxon>Candidimonas</taxon>
    </lineage>
</organism>
<protein>
    <submittedName>
        <fullName evidence="5">Aldolase</fullName>
    </submittedName>
</protein>
<evidence type="ECO:0000256" key="2">
    <source>
        <dbReference type="ARBA" id="ARBA00022723"/>
    </source>
</evidence>
<evidence type="ECO:0000256" key="1">
    <source>
        <dbReference type="ARBA" id="ARBA00005568"/>
    </source>
</evidence>
<dbReference type="GO" id="GO:0005737">
    <property type="term" value="C:cytoplasm"/>
    <property type="evidence" value="ECO:0007669"/>
    <property type="project" value="TreeGrafter"/>
</dbReference>
<dbReference type="GO" id="GO:0046872">
    <property type="term" value="F:metal ion binding"/>
    <property type="evidence" value="ECO:0007669"/>
    <property type="project" value="UniProtKB-KW"/>
</dbReference>
<evidence type="ECO:0000313" key="6">
    <source>
        <dbReference type="Proteomes" id="UP000214603"/>
    </source>
</evidence>
<dbReference type="PANTHER" id="PTHR30502:SF0">
    <property type="entry name" value="PHOSPHOENOLPYRUVATE CARBOXYLASE FAMILY PROTEIN"/>
    <property type="match status" value="1"/>
</dbReference>
<dbReference type="AlphaFoldDB" id="A0A225MWS8"/>
<comment type="similarity">
    <text evidence="1">Belongs to the HpcH/HpaI aldolase family.</text>
</comment>
<evidence type="ECO:0000259" key="4">
    <source>
        <dbReference type="Pfam" id="PF03328"/>
    </source>
</evidence>